<dbReference type="OrthoDB" id="293925at2759"/>
<evidence type="ECO:0000313" key="2">
    <source>
        <dbReference type="Proteomes" id="UP000692954"/>
    </source>
</evidence>
<evidence type="ECO:0000313" key="1">
    <source>
        <dbReference type="EMBL" id="CAD8069471.1"/>
    </source>
</evidence>
<protein>
    <submittedName>
        <fullName evidence="1">Uncharacterized protein</fullName>
    </submittedName>
</protein>
<accession>A0A8S1LV23</accession>
<sequence>MQINGRLTSGDKYPEVNLEKEAAEMASRIVEKVRQKSNVKSAQRLLVKDQNFRSSDYKPRPSEIQSCKIGTTSITDRYELNFEPNFNQINSLQNCFASNNNFIETIKTPQKSQFKSTSTDMQDIYQKTVKFKNNNYYIPEHQSQSTTDKLDSTKLIKLTDNVNSLINKKSDQLSKHRRIESNIQFQSKFNVNPHQLQTPIKSNKQDIVSQLLGSLRNQNKYSEYKNSVQK</sequence>
<gene>
    <name evidence="1" type="ORF">PSON_ATCC_30995.1.T0250299</name>
</gene>
<dbReference type="Proteomes" id="UP000692954">
    <property type="component" value="Unassembled WGS sequence"/>
</dbReference>
<comment type="caution">
    <text evidence="1">The sequence shown here is derived from an EMBL/GenBank/DDBJ whole genome shotgun (WGS) entry which is preliminary data.</text>
</comment>
<reference evidence="1" key="1">
    <citation type="submission" date="2021-01" db="EMBL/GenBank/DDBJ databases">
        <authorList>
            <consortium name="Genoscope - CEA"/>
            <person name="William W."/>
        </authorList>
    </citation>
    <scope>NUCLEOTIDE SEQUENCE</scope>
</reference>
<keyword evidence="2" id="KW-1185">Reference proteome</keyword>
<proteinExistence type="predicted"/>
<organism evidence="1 2">
    <name type="scientific">Paramecium sonneborni</name>
    <dbReference type="NCBI Taxonomy" id="65129"/>
    <lineage>
        <taxon>Eukaryota</taxon>
        <taxon>Sar</taxon>
        <taxon>Alveolata</taxon>
        <taxon>Ciliophora</taxon>
        <taxon>Intramacronucleata</taxon>
        <taxon>Oligohymenophorea</taxon>
        <taxon>Peniculida</taxon>
        <taxon>Parameciidae</taxon>
        <taxon>Paramecium</taxon>
    </lineage>
</organism>
<name>A0A8S1LV23_9CILI</name>
<dbReference type="EMBL" id="CAJJDN010000025">
    <property type="protein sequence ID" value="CAD8069471.1"/>
    <property type="molecule type" value="Genomic_DNA"/>
</dbReference>
<dbReference type="AlphaFoldDB" id="A0A8S1LV23"/>